<feature type="transmembrane region" description="Helical" evidence="1">
    <location>
        <begin position="312"/>
        <end position="337"/>
    </location>
</feature>
<reference evidence="3" key="1">
    <citation type="journal article" date="2019" name="Int. J. Syst. Evol. Microbiol.">
        <title>The Global Catalogue of Microorganisms (GCM) 10K type strain sequencing project: providing services to taxonomists for standard genome sequencing and annotation.</title>
        <authorList>
            <consortium name="The Broad Institute Genomics Platform"/>
            <consortium name="The Broad Institute Genome Sequencing Center for Infectious Disease"/>
            <person name="Wu L."/>
            <person name="Ma J."/>
        </authorList>
    </citation>
    <scope>NUCLEOTIDE SEQUENCE [LARGE SCALE GENOMIC DNA]</scope>
    <source>
        <strain evidence="3">CCUG 53252</strain>
    </source>
</reference>
<evidence type="ECO:0000313" key="3">
    <source>
        <dbReference type="Proteomes" id="UP001595751"/>
    </source>
</evidence>
<keyword evidence="1" id="KW-0472">Membrane</keyword>
<gene>
    <name evidence="2" type="ORF">ACFORJ_13090</name>
</gene>
<sequence>MRNRAPEPDREADRMAPEVIRRLWVSGLPSALPTRVRAKHLLQRCAPAWSAVAVFQIGRAFLLRAFSPKELEAFVNAPDEGLDVDLIGWAVLGLLIAAVVVPLITWGVLKFLSPRAAAIGGAVVLAVTFVSPSIGTLLTIEAPGSQNFVDRVSFLPVVFVAAMVFLGWGSLLAWTLKRAFREVADSLSRAVRTLPLLLVAFLFFFYNAELWQLGVAWTVGRAATVAAMLWGFGVLASFIVVNEHVREGIEEDRKFPIRLKLNLRYVAASVQAAQASFFGVLVFAGFVFLGMVSVPEATITAWTQKPPVLVEIGSLNIPGALVKVSWVLGAFASLYMVTATAADKAAREDQLGPITEEVRGALKAAGIIGEDATTR</sequence>
<dbReference type="EMBL" id="JBHRZN010000005">
    <property type="protein sequence ID" value="MFC3851092.1"/>
    <property type="molecule type" value="Genomic_DNA"/>
</dbReference>
<keyword evidence="1" id="KW-1133">Transmembrane helix</keyword>
<feature type="transmembrane region" description="Helical" evidence="1">
    <location>
        <begin position="86"/>
        <end position="109"/>
    </location>
</feature>
<evidence type="ECO:0000256" key="1">
    <source>
        <dbReference type="SAM" id="Phobius"/>
    </source>
</evidence>
<accession>A0ABV7ZV55</accession>
<feature type="transmembrane region" description="Helical" evidence="1">
    <location>
        <begin position="116"/>
        <end position="140"/>
    </location>
</feature>
<organism evidence="2 3">
    <name type="scientific">Corynebacterium hansenii</name>
    <dbReference type="NCBI Taxonomy" id="394964"/>
    <lineage>
        <taxon>Bacteria</taxon>
        <taxon>Bacillati</taxon>
        <taxon>Actinomycetota</taxon>
        <taxon>Actinomycetes</taxon>
        <taxon>Mycobacteriales</taxon>
        <taxon>Corynebacteriaceae</taxon>
        <taxon>Corynebacterium</taxon>
    </lineage>
</organism>
<feature type="transmembrane region" description="Helical" evidence="1">
    <location>
        <begin position="152"/>
        <end position="174"/>
    </location>
</feature>
<feature type="transmembrane region" description="Helical" evidence="1">
    <location>
        <begin position="45"/>
        <end position="66"/>
    </location>
</feature>
<comment type="caution">
    <text evidence="2">The sequence shown here is derived from an EMBL/GenBank/DDBJ whole genome shotgun (WGS) entry which is preliminary data.</text>
</comment>
<evidence type="ECO:0000313" key="2">
    <source>
        <dbReference type="EMBL" id="MFC3851092.1"/>
    </source>
</evidence>
<proteinExistence type="predicted"/>
<protein>
    <submittedName>
        <fullName evidence="2">Uncharacterized protein</fullName>
    </submittedName>
</protein>
<feature type="transmembrane region" description="Helical" evidence="1">
    <location>
        <begin position="219"/>
        <end position="241"/>
    </location>
</feature>
<name>A0ABV7ZV55_9CORY</name>
<feature type="transmembrane region" description="Helical" evidence="1">
    <location>
        <begin position="262"/>
        <end position="292"/>
    </location>
</feature>
<dbReference type="Proteomes" id="UP001595751">
    <property type="component" value="Unassembled WGS sequence"/>
</dbReference>
<keyword evidence="3" id="KW-1185">Reference proteome</keyword>
<dbReference type="RefSeq" id="WP_153251525.1">
    <property type="nucleotide sequence ID" value="NZ_CP047211.1"/>
</dbReference>
<keyword evidence="1" id="KW-0812">Transmembrane</keyword>
<feature type="transmembrane region" description="Helical" evidence="1">
    <location>
        <begin position="194"/>
        <end position="213"/>
    </location>
</feature>